<keyword evidence="2" id="KW-0378">Hydrolase</keyword>
<reference evidence="2 3" key="1">
    <citation type="submission" date="2018-10" db="EMBL/GenBank/DDBJ databases">
        <title>Genomic Encyclopedia of Archaeal and Bacterial Type Strains, Phase II (KMG-II): from individual species to whole genera.</title>
        <authorList>
            <person name="Goeker M."/>
        </authorList>
    </citation>
    <scope>NUCLEOTIDE SEQUENCE [LARGE SCALE GENOMIC DNA]</scope>
    <source>
        <strain evidence="2 3">DSM 235</strain>
    </source>
</reference>
<dbReference type="InterPro" id="IPR038461">
    <property type="entry name" value="Schlafen_AlbA_2_dom_sf"/>
</dbReference>
<dbReference type="InterPro" id="IPR007421">
    <property type="entry name" value="Schlafen_AlbA_2_dom"/>
</dbReference>
<dbReference type="Pfam" id="PF13749">
    <property type="entry name" value="HATPase_c_4"/>
    <property type="match status" value="1"/>
</dbReference>
<keyword evidence="2" id="KW-0067">ATP-binding</keyword>
<keyword evidence="2" id="KW-0347">Helicase</keyword>
<dbReference type="GO" id="GO:0004386">
    <property type="term" value="F:helicase activity"/>
    <property type="evidence" value="ECO:0007669"/>
    <property type="project" value="UniProtKB-KW"/>
</dbReference>
<gene>
    <name evidence="2" type="ORF">BDD21_3909</name>
</gene>
<evidence type="ECO:0000313" key="2">
    <source>
        <dbReference type="EMBL" id="RKT46396.1"/>
    </source>
</evidence>
<dbReference type="AlphaFoldDB" id="A0A495VAG4"/>
<protein>
    <submittedName>
        <fullName evidence="2">ATP-dependent DNA helicase RecG</fullName>
    </submittedName>
</protein>
<dbReference type="Proteomes" id="UP000274556">
    <property type="component" value="Unassembled WGS sequence"/>
</dbReference>
<name>A0A495VAG4_9GAMM</name>
<dbReference type="EMBL" id="RBXL01000001">
    <property type="protein sequence ID" value="RKT46396.1"/>
    <property type="molecule type" value="Genomic_DNA"/>
</dbReference>
<evidence type="ECO:0000313" key="3">
    <source>
        <dbReference type="Proteomes" id="UP000274556"/>
    </source>
</evidence>
<comment type="caution">
    <text evidence="2">The sequence shown here is derived from an EMBL/GenBank/DDBJ whole genome shotgun (WGS) entry which is preliminary data.</text>
</comment>
<accession>A0A495VAG4</accession>
<dbReference type="Pfam" id="PF04326">
    <property type="entry name" value="SLFN_AlbA_2"/>
    <property type="match status" value="1"/>
</dbReference>
<dbReference type="PANTHER" id="PTHR30595:SF6">
    <property type="entry name" value="SCHLAFEN ALBA-2 DOMAIN-CONTAINING PROTEIN"/>
    <property type="match status" value="1"/>
</dbReference>
<dbReference type="RefSeq" id="WP_120798519.1">
    <property type="nucleotide sequence ID" value="NZ_RBXL01000001.1"/>
</dbReference>
<dbReference type="InterPro" id="IPR038475">
    <property type="entry name" value="RecG_C_sf"/>
</dbReference>
<keyword evidence="2" id="KW-0547">Nucleotide-binding</keyword>
<sequence>MTKTELLELIKNGESSGVEFKRDDVRPEQLAKEIVALANFQGGVILLGVEDDGAITGIQREHLEEWVLDTVFGRYVHPMILPFFETVQMDASRRVAVISLTQGTAKPYVVRDKGREEIYVRAGSTSRKASREQQARLFALGGMLHAELLPVSGTALQDLDLDRLHDYLARVLNDPEVPADPTAWGKRLTGLGFMTERAGGEPVCTIAGTLLFGRRPRWALRQAGVRWMAFPGDTMDYAASDDHILDEPLVGLWRTRDGSRVLERGGLMESLIERMRPFVSAESAELVDGVRRERRWHYPPAALREALVNALAHRDWTRIEDVEVVAYADRLEIRSPGALQNSMTVEKMLAGQRSPRNPLIVDVLRDYGYVDARGMGVRSKIVPLLRQHNGVDPAFEATEDYLLVRFWRDAEAQVKGSGRRPTGSMTIRS</sequence>
<organism evidence="2 3">
    <name type="scientific">Thiocapsa rosea</name>
    <dbReference type="NCBI Taxonomy" id="69360"/>
    <lineage>
        <taxon>Bacteria</taxon>
        <taxon>Pseudomonadati</taxon>
        <taxon>Pseudomonadota</taxon>
        <taxon>Gammaproteobacteria</taxon>
        <taxon>Chromatiales</taxon>
        <taxon>Chromatiaceae</taxon>
        <taxon>Thiocapsa</taxon>
    </lineage>
</organism>
<dbReference type="Gene3D" id="3.30.565.60">
    <property type="match status" value="1"/>
</dbReference>
<dbReference type="Gene3D" id="3.30.950.30">
    <property type="entry name" value="Schlafen, AAA domain"/>
    <property type="match status" value="1"/>
</dbReference>
<evidence type="ECO:0000259" key="1">
    <source>
        <dbReference type="Pfam" id="PF04326"/>
    </source>
</evidence>
<dbReference type="OrthoDB" id="7593619at2"/>
<dbReference type="PANTHER" id="PTHR30595">
    <property type="entry name" value="GLPR-RELATED TRANSCRIPTIONAL REPRESSOR"/>
    <property type="match status" value="1"/>
</dbReference>
<proteinExistence type="predicted"/>
<feature type="domain" description="Schlafen AlbA-2" evidence="1">
    <location>
        <begin position="14"/>
        <end position="129"/>
    </location>
</feature>
<keyword evidence="3" id="KW-1185">Reference proteome</keyword>